<dbReference type="AlphaFoldDB" id="D9IXR6"/>
<dbReference type="EMBL" id="HM222968">
    <property type="protein sequence ID" value="ADJ66633.1"/>
    <property type="molecule type" value="Genomic_DNA"/>
</dbReference>
<evidence type="ECO:0000259" key="5">
    <source>
        <dbReference type="Pfam" id="PF00177"/>
    </source>
</evidence>
<dbReference type="Pfam" id="PF00177">
    <property type="entry name" value="Ribosomal_S7"/>
    <property type="match status" value="1"/>
</dbReference>
<evidence type="ECO:0000313" key="6">
    <source>
        <dbReference type="EMBL" id="ADJ66633.1"/>
    </source>
</evidence>
<organism evidence="6">
    <name type="scientific">Chromerida sp. RM11</name>
    <dbReference type="NCBI Taxonomy" id="348535"/>
    <lineage>
        <taxon>Eukaryota</taxon>
        <taxon>Sar</taxon>
        <taxon>Alveolata</taxon>
        <taxon>Colpodellida</taxon>
    </lineage>
</organism>
<evidence type="ECO:0000256" key="1">
    <source>
        <dbReference type="ARBA" id="ARBA00007151"/>
    </source>
</evidence>
<reference evidence="6" key="1">
    <citation type="journal article" date="2010" name="Proc. Natl. Acad. Sci. U.S.A.">
        <title>A common red algal origin of the apicomplexan, dinoflagellate, and heterokont plastids.</title>
        <authorList>
            <person name="Janouskovec J."/>
            <person name="Horak A."/>
            <person name="Obornik M."/>
            <person name="Lukes J."/>
            <person name="Keeling P.J."/>
        </authorList>
    </citation>
    <scope>NUCLEOTIDE SEQUENCE [LARGE SCALE GENOMIC DNA]</scope>
</reference>
<dbReference type="PANTHER" id="PTHR11205">
    <property type="entry name" value="RIBOSOMAL PROTEIN S7"/>
    <property type="match status" value="1"/>
</dbReference>
<dbReference type="InterPro" id="IPR020606">
    <property type="entry name" value="Ribosomal_uS7_CS"/>
</dbReference>
<evidence type="ECO:0000256" key="3">
    <source>
        <dbReference type="ARBA" id="ARBA00023274"/>
    </source>
</evidence>
<evidence type="ECO:0000256" key="4">
    <source>
        <dbReference type="RuleBase" id="RU003619"/>
    </source>
</evidence>
<comment type="similarity">
    <text evidence="1 4">Belongs to the universal ribosomal protein uS7 family.</text>
</comment>
<dbReference type="GO" id="GO:0005840">
    <property type="term" value="C:ribosome"/>
    <property type="evidence" value="ECO:0007669"/>
    <property type="project" value="UniProtKB-KW"/>
</dbReference>
<dbReference type="GO" id="GO:1990904">
    <property type="term" value="C:ribonucleoprotein complex"/>
    <property type="evidence" value="ECO:0007669"/>
    <property type="project" value="UniProtKB-KW"/>
</dbReference>
<feature type="domain" description="Small ribosomal subunit protein uS7" evidence="5">
    <location>
        <begin position="8"/>
        <end position="143"/>
    </location>
</feature>
<dbReference type="GO" id="GO:0003735">
    <property type="term" value="F:structural constituent of ribosome"/>
    <property type="evidence" value="ECO:0007669"/>
    <property type="project" value="InterPro"/>
</dbReference>
<dbReference type="PROSITE" id="PS00052">
    <property type="entry name" value="RIBOSOMAL_S7"/>
    <property type="match status" value="1"/>
</dbReference>
<keyword evidence="2 4" id="KW-0689">Ribosomal protein</keyword>
<keyword evidence="3 4" id="KW-0687">Ribonucleoprotein</keyword>
<dbReference type="Gene3D" id="1.10.455.10">
    <property type="entry name" value="Ribosomal protein S7 domain"/>
    <property type="match status" value="1"/>
</dbReference>
<dbReference type="RefSeq" id="YP_003795445.1">
    <property type="nucleotide sequence ID" value="NC_014345.1"/>
</dbReference>
<sequence>MTRVSKPKQHPIFKSALVAMLVARIQKSGKRSVAEGLILRTMNYVEQKANKPALMVLELAVKKLMPEVSLVSQRVGASVYQIPRSILTSASIPQAIKWLVDSAKAKKTNRISEALALEILDAFNGQGTAVAKLQQNKRMAAANLVYAHLDRGQQKRTSRVGRKIFRSRAESKKKRAMNALSRLQRHYRQVDRSVNKSHAFQAEYQSHLWYANPERL</sequence>
<dbReference type="InterPro" id="IPR000235">
    <property type="entry name" value="Ribosomal_uS7"/>
</dbReference>
<name>D9IXR6_9ALVE</name>
<gene>
    <name evidence="6" type="primary">rps7</name>
</gene>
<proteinExistence type="inferred from homology"/>
<dbReference type="GeneID" id="9481114"/>
<dbReference type="InterPro" id="IPR036823">
    <property type="entry name" value="Ribosomal_uS7_dom_sf"/>
</dbReference>
<protein>
    <submittedName>
        <fullName evidence="6">Ribosomal protein S7</fullName>
    </submittedName>
</protein>
<keyword evidence="6" id="KW-0150">Chloroplast</keyword>
<accession>D9IXR6</accession>
<dbReference type="GO" id="GO:0006412">
    <property type="term" value="P:translation"/>
    <property type="evidence" value="ECO:0007669"/>
    <property type="project" value="InterPro"/>
</dbReference>
<dbReference type="GO" id="GO:0003723">
    <property type="term" value="F:RNA binding"/>
    <property type="evidence" value="ECO:0007669"/>
    <property type="project" value="InterPro"/>
</dbReference>
<geneLocation type="chloroplast" evidence="6"/>
<dbReference type="InterPro" id="IPR023798">
    <property type="entry name" value="Ribosomal_uS7_dom"/>
</dbReference>
<keyword evidence="6" id="KW-0934">Plastid</keyword>
<evidence type="ECO:0000256" key="2">
    <source>
        <dbReference type="ARBA" id="ARBA00022980"/>
    </source>
</evidence>
<dbReference type="SUPFAM" id="SSF47973">
    <property type="entry name" value="Ribosomal protein S7"/>
    <property type="match status" value="1"/>
</dbReference>